<accession>A0A1Q2L1H1</accession>
<organism evidence="1 2">
    <name type="scientific">Planococcus lenghuensis</name>
    <dbReference type="NCBI Taxonomy" id="2213202"/>
    <lineage>
        <taxon>Bacteria</taxon>
        <taxon>Bacillati</taxon>
        <taxon>Bacillota</taxon>
        <taxon>Bacilli</taxon>
        <taxon>Bacillales</taxon>
        <taxon>Caryophanaceae</taxon>
        <taxon>Planococcus</taxon>
    </lineage>
</organism>
<evidence type="ECO:0000313" key="1">
    <source>
        <dbReference type="EMBL" id="AQQ54289.1"/>
    </source>
</evidence>
<reference evidence="1 2" key="1">
    <citation type="submission" date="2017-02" db="EMBL/GenBank/DDBJ databases">
        <title>The complete genomic sequence of a novel cold adapted crude oil-degrading bacterium Planococcus qaidamina Y42.</title>
        <authorList>
            <person name="Yang R."/>
        </authorList>
    </citation>
    <scope>NUCLEOTIDE SEQUENCE [LARGE SCALE GENOMIC DNA]</scope>
    <source>
        <strain evidence="1 2">Y42</strain>
    </source>
</reference>
<keyword evidence="2" id="KW-1185">Reference proteome</keyword>
<dbReference type="KEGG" id="pmar:B0X71_15080"/>
<protein>
    <submittedName>
        <fullName evidence="1">Uncharacterized protein</fullName>
    </submittedName>
</protein>
<evidence type="ECO:0000313" key="2">
    <source>
        <dbReference type="Proteomes" id="UP000188184"/>
    </source>
</evidence>
<gene>
    <name evidence="1" type="ORF">B0X71_15080</name>
</gene>
<dbReference type="EMBL" id="CP019640">
    <property type="protein sequence ID" value="AQQ54289.1"/>
    <property type="molecule type" value="Genomic_DNA"/>
</dbReference>
<dbReference type="Proteomes" id="UP000188184">
    <property type="component" value="Chromosome"/>
</dbReference>
<proteinExistence type="predicted"/>
<dbReference type="AlphaFoldDB" id="A0A1Q2L1H1"/>
<sequence length="87" mass="9727">MVLKSVQPFLKSVQAIFKCTQPILKGVQPALKSVQPLLIAINKKTTKLTKLVVISIVFFSAEAMSFHFHRIPACQNTFFKSEQTSCT</sequence>
<name>A0A1Q2L1H1_9BACL</name>